<proteinExistence type="predicted"/>
<dbReference type="EMBL" id="CM045769">
    <property type="protein sequence ID" value="KAI7994982.1"/>
    <property type="molecule type" value="Genomic_DNA"/>
</dbReference>
<dbReference type="Proteomes" id="UP001060215">
    <property type="component" value="Chromosome 12"/>
</dbReference>
<organism evidence="1 2">
    <name type="scientific">Camellia lanceoleosa</name>
    <dbReference type="NCBI Taxonomy" id="1840588"/>
    <lineage>
        <taxon>Eukaryota</taxon>
        <taxon>Viridiplantae</taxon>
        <taxon>Streptophyta</taxon>
        <taxon>Embryophyta</taxon>
        <taxon>Tracheophyta</taxon>
        <taxon>Spermatophyta</taxon>
        <taxon>Magnoliopsida</taxon>
        <taxon>eudicotyledons</taxon>
        <taxon>Gunneridae</taxon>
        <taxon>Pentapetalae</taxon>
        <taxon>asterids</taxon>
        <taxon>Ericales</taxon>
        <taxon>Theaceae</taxon>
        <taxon>Camellia</taxon>
    </lineage>
</organism>
<sequence length="210" mass="23006">MCSKAVASWAAIEQGKPLHAHVIKLGFECTVYVGSALIDMYAKCGMVKDACKEMIDSGILPTSVTFVGVLFACSHAGLVEEGRNFYKLMVYTYGIPPSVEHCACMVDLLGCAGFLEEAETFLLDSPFREEPGIWGSLLAACGVYNNSDVGSRAAQHCLWLEPRHSSTYTLLSNIYASSKLWNDVTRIRDLMKEKGVEKEPGFSCLRLGTE</sequence>
<name>A0ACC0G3L7_9ERIC</name>
<accession>A0ACC0G3L7</accession>
<protein>
    <submittedName>
        <fullName evidence="1">Pentatricopeptide repeat-containing protein</fullName>
    </submittedName>
</protein>
<reference evidence="1 2" key="1">
    <citation type="journal article" date="2022" name="Plant J.">
        <title>Chromosome-level genome of Camellia lanceoleosa provides a valuable resource for understanding genome evolution and self-incompatibility.</title>
        <authorList>
            <person name="Gong W."/>
            <person name="Xiao S."/>
            <person name="Wang L."/>
            <person name="Liao Z."/>
            <person name="Chang Y."/>
            <person name="Mo W."/>
            <person name="Hu G."/>
            <person name="Li W."/>
            <person name="Zhao G."/>
            <person name="Zhu H."/>
            <person name="Hu X."/>
            <person name="Ji K."/>
            <person name="Xiang X."/>
            <person name="Song Q."/>
            <person name="Yuan D."/>
            <person name="Jin S."/>
            <person name="Zhang L."/>
        </authorList>
    </citation>
    <scope>NUCLEOTIDE SEQUENCE [LARGE SCALE GENOMIC DNA]</scope>
    <source>
        <strain evidence="1">SQ_2022a</strain>
    </source>
</reference>
<comment type="caution">
    <text evidence="1">The sequence shown here is derived from an EMBL/GenBank/DDBJ whole genome shotgun (WGS) entry which is preliminary data.</text>
</comment>
<gene>
    <name evidence="1" type="ORF">LOK49_LG11G01732</name>
</gene>
<keyword evidence="2" id="KW-1185">Reference proteome</keyword>
<evidence type="ECO:0000313" key="1">
    <source>
        <dbReference type="EMBL" id="KAI7994982.1"/>
    </source>
</evidence>
<evidence type="ECO:0000313" key="2">
    <source>
        <dbReference type="Proteomes" id="UP001060215"/>
    </source>
</evidence>